<evidence type="ECO:0000256" key="1">
    <source>
        <dbReference type="ARBA" id="ARBA00023015"/>
    </source>
</evidence>
<evidence type="ECO:0000313" key="5">
    <source>
        <dbReference type="EMBL" id="AAC25912.1"/>
    </source>
</evidence>
<keyword evidence="2" id="KW-0238">DNA-binding</keyword>
<name>O88161_AGRTU</name>
<dbReference type="PANTHER" id="PTHR30146:SF109">
    <property type="entry name" value="HTH-TYPE TRANSCRIPTIONAL REGULATOR GALS"/>
    <property type="match status" value="1"/>
</dbReference>
<dbReference type="PANTHER" id="PTHR30146">
    <property type="entry name" value="LACI-RELATED TRANSCRIPTIONAL REPRESSOR"/>
    <property type="match status" value="1"/>
</dbReference>
<protein>
    <submittedName>
        <fullName evidence="5">DegA-like protein</fullName>
    </submittedName>
</protein>
<dbReference type="EMBL" id="U96413">
    <property type="protein sequence ID" value="AAC25912.1"/>
    <property type="molecule type" value="Genomic_DNA"/>
</dbReference>
<keyword evidence="5" id="KW-0614">Plasmid</keyword>
<dbReference type="Pfam" id="PF13377">
    <property type="entry name" value="Peripla_BP_3"/>
    <property type="match status" value="1"/>
</dbReference>
<accession>O88161</accession>
<feature type="domain" description="HTH lacI-type" evidence="4">
    <location>
        <begin position="7"/>
        <end position="61"/>
    </location>
</feature>
<dbReference type="Gene3D" id="3.40.50.2300">
    <property type="match status" value="2"/>
</dbReference>
<sequence length="366" mass="39647">MTGQRKTTLADIAAKTGYGTNTVSLALRGSTRISQEARDVIAKAASELEYIPNNSAKSLVLKRSNTVGMLLEYLTNPQPTAVATELQREMAERGYGVLFATSSTPEQETAAIEMFRRHGVDGLLIYPVDHTNLDHLHRLRARNFPIVMLVGMRDTGLDCVGVDEFKASFDATTHLIALGHTRIGALGPLNEKPLKIDGFRHAHRVHGIPLDERQIVEPDGFSMEAGYNGMKKLSARQSDLTALFASSDVYGLGAMRWAQDNGISVPEQLSIVGYDNIEFGKFSHTSLTSVQNDGAALAKAAVSRLVQLMEVGTKLPAPTLNLLPGELVVRESTSRPGHSSTIGQPTYQRGHPGAVAISANFRWSGD</sequence>
<organism evidence="5">
    <name type="scientific">Agrobacterium tumefaciens</name>
    <dbReference type="NCBI Taxonomy" id="358"/>
    <lineage>
        <taxon>Bacteria</taxon>
        <taxon>Pseudomonadati</taxon>
        <taxon>Pseudomonadota</taxon>
        <taxon>Alphaproteobacteria</taxon>
        <taxon>Hyphomicrobiales</taxon>
        <taxon>Rhizobiaceae</taxon>
        <taxon>Rhizobium/Agrobacterium group</taxon>
        <taxon>Agrobacterium</taxon>
        <taxon>Agrobacterium tumefaciens complex</taxon>
    </lineage>
</organism>
<dbReference type="InterPro" id="IPR046335">
    <property type="entry name" value="LacI/GalR-like_sensor"/>
</dbReference>
<evidence type="ECO:0000256" key="3">
    <source>
        <dbReference type="ARBA" id="ARBA00023163"/>
    </source>
</evidence>
<dbReference type="SUPFAM" id="SSF47413">
    <property type="entry name" value="lambda repressor-like DNA-binding domains"/>
    <property type="match status" value="1"/>
</dbReference>
<dbReference type="PROSITE" id="PS50932">
    <property type="entry name" value="HTH_LACI_2"/>
    <property type="match status" value="1"/>
</dbReference>
<dbReference type="CDD" id="cd01392">
    <property type="entry name" value="HTH_LacI"/>
    <property type="match status" value="1"/>
</dbReference>
<dbReference type="AlphaFoldDB" id="O88161"/>
<dbReference type="InterPro" id="IPR000843">
    <property type="entry name" value="HTH_LacI"/>
</dbReference>
<dbReference type="SMART" id="SM00354">
    <property type="entry name" value="HTH_LACI"/>
    <property type="match status" value="1"/>
</dbReference>
<dbReference type="CDD" id="cd06267">
    <property type="entry name" value="PBP1_LacI_sugar_binding-like"/>
    <property type="match status" value="1"/>
</dbReference>
<reference evidence="5" key="1">
    <citation type="journal article" date="1998" name="Mol. Plant Microbe Interact.">
        <title>A T-DNA from the Agrobacterium tumefaciens limited-host-range strain AB2/73 contains a single oncogene.</title>
        <authorList>
            <person name="Otten L."/>
            <person name="Schmidt J."/>
        </authorList>
    </citation>
    <scope>NUCLEOTIDE SEQUENCE</scope>
    <source>
        <strain evidence="5">AB2/73</strain>
        <plasmid evidence="5">pTi</plasmid>
    </source>
</reference>
<dbReference type="InterPro" id="IPR028082">
    <property type="entry name" value="Peripla_BP_I"/>
</dbReference>
<geneLocation type="plasmid" evidence="5">
    <name>pTi</name>
</geneLocation>
<dbReference type="Pfam" id="PF00356">
    <property type="entry name" value="LacI"/>
    <property type="match status" value="1"/>
</dbReference>
<dbReference type="GO" id="GO:0000976">
    <property type="term" value="F:transcription cis-regulatory region binding"/>
    <property type="evidence" value="ECO:0007669"/>
    <property type="project" value="TreeGrafter"/>
</dbReference>
<dbReference type="Gene3D" id="1.10.260.40">
    <property type="entry name" value="lambda repressor-like DNA-binding domains"/>
    <property type="match status" value="1"/>
</dbReference>
<evidence type="ECO:0000259" key="4">
    <source>
        <dbReference type="PROSITE" id="PS50932"/>
    </source>
</evidence>
<evidence type="ECO:0000256" key="2">
    <source>
        <dbReference type="ARBA" id="ARBA00023125"/>
    </source>
</evidence>
<proteinExistence type="predicted"/>
<dbReference type="GO" id="GO:0003700">
    <property type="term" value="F:DNA-binding transcription factor activity"/>
    <property type="evidence" value="ECO:0007669"/>
    <property type="project" value="TreeGrafter"/>
</dbReference>
<dbReference type="SUPFAM" id="SSF53822">
    <property type="entry name" value="Periplasmic binding protein-like I"/>
    <property type="match status" value="1"/>
</dbReference>
<keyword evidence="1" id="KW-0805">Transcription regulation</keyword>
<dbReference type="InterPro" id="IPR010982">
    <property type="entry name" value="Lambda_DNA-bd_dom_sf"/>
</dbReference>
<keyword evidence="3" id="KW-0804">Transcription</keyword>